<dbReference type="PROSITE" id="PS51375">
    <property type="entry name" value="PPR"/>
    <property type="match status" value="5"/>
</dbReference>
<accession>A0A199V4K6</accession>
<dbReference type="InterPro" id="IPR002885">
    <property type="entry name" value="PPR_rpt"/>
</dbReference>
<keyword evidence="2" id="KW-0809">Transit peptide</keyword>
<evidence type="ECO:0000256" key="1">
    <source>
        <dbReference type="ARBA" id="ARBA00022737"/>
    </source>
</evidence>
<dbReference type="InterPro" id="IPR033443">
    <property type="entry name" value="PROP1-like_PPR_dom"/>
</dbReference>
<dbReference type="InterPro" id="IPR044645">
    <property type="entry name" value="DG1/EMB2279-like"/>
</dbReference>
<dbReference type="NCBIfam" id="TIGR00756">
    <property type="entry name" value="PPR"/>
    <property type="match status" value="2"/>
</dbReference>
<evidence type="ECO:0000313" key="7">
    <source>
        <dbReference type="Proteomes" id="UP000092600"/>
    </source>
</evidence>
<dbReference type="STRING" id="4615.A0A199V4K6"/>
<reference evidence="6 7" key="1">
    <citation type="journal article" date="2016" name="DNA Res.">
        <title>The draft genome of MD-2 pineapple using hybrid error correction of long reads.</title>
        <authorList>
            <person name="Redwan R.M."/>
            <person name="Saidin A."/>
            <person name="Kumar S.V."/>
        </authorList>
    </citation>
    <scope>NUCLEOTIDE SEQUENCE [LARGE SCALE GENOMIC DNA]</scope>
    <source>
        <strain evidence="7">cv. MD2</strain>
        <tissue evidence="6">Leaf</tissue>
    </source>
</reference>
<dbReference type="GO" id="GO:0009507">
    <property type="term" value="C:chloroplast"/>
    <property type="evidence" value="ECO:0007669"/>
    <property type="project" value="TreeGrafter"/>
</dbReference>
<sequence>MALSPSTPPLPLSPLLPRAERNPSAPSTETLRKRLVRKGVVPTPKILHALHKKEAQKSLRRSKKRAVRDESPPLSESQREELEDEARFRAIATEYRAVREELRRRGEVAPPLAGMPWEGLGGVDLRGVLGDGDGDGGGRLKGEHLVELREMLAERNGERFRWLLDDDVELNEGVEAGQGRKRDCSKQNQLGDDEKIELLAKRLSETDLDLHDWKFPRLMRQSGLLFIEMYVLKIIARLGTLGSWRQALSVVEWIYNEKDYKHRKSRFVYTKLLAVLGKARRPTEALRIFNMMREDGQIYPDMAVYHSIAVTLGQAGLLNELIKVIEYMRQKPLKKIRNMKRNWDPSLEPDVIIYNAVLNACIPSHQWKGVFWVFQQMRFSGLKPTGASYGLAMEVMLNAGKYEFVHRFFEKMQKGGLTPKALTYKVLVRAFWQEGKVDEAVKAVRDMEQRGVVGVASTYYELACCLCNNGRWQDAMLERTADAHKGLLQVEKLKNLSFAKPLEVAFTGMILASLDGGHLNDCISIFERMKDYCTPNIGTINAMLKVCSRSDMFAEAKELFESTKATFSGFGIYSDDGSLLKPDEYTYSTMLDVSASAHQWEYFEYVYKEMALSGYQPDQKKIAGLLVEASRAGKMHLLEHAFDAILEAGEIPHESMFTEMICQTIAHNNFERTVILVNSMAHSSLRINESQWANLFQNNKDRFSSATMQDLLNYFHSCNLVTEEPVPSFLKSLHSICRTRLLKDASIVADKLNDEDSDIHSSKENSTLQEMVTESISLAFEAEGKEMHSLLNCDSRASITDTALDMLTMNVGNPYAELPSALEILESWKQDRMKDDAFLSTMSRKVEWK</sequence>
<feature type="domain" description="PROP1-like PPR" evidence="5">
    <location>
        <begin position="353"/>
        <end position="453"/>
    </location>
</feature>
<keyword evidence="1" id="KW-0677">Repeat</keyword>
<protein>
    <submittedName>
        <fullName evidence="6">Pentatricopeptide repeat-containing protein, chloroplastic</fullName>
    </submittedName>
</protein>
<dbReference type="Pfam" id="PF01535">
    <property type="entry name" value="PPR"/>
    <property type="match status" value="1"/>
</dbReference>
<dbReference type="PANTHER" id="PTHR46935">
    <property type="entry name" value="OS01G0674700 PROTEIN"/>
    <property type="match status" value="1"/>
</dbReference>
<dbReference type="AlphaFoldDB" id="A0A199V4K6"/>
<dbReference type="Proteomes" id="UP000092600">
    <property type="component" value="Unassembled WGS sequence"/>
</dbReference>
<comment type="caution">
    <text evidence="6">The sequence shown here is derived from an EMBL/GenBank/DDBJ whole genome shotgun (WGS) entry which is preliminary data.</text>
</comment>
<dbReference type="Pfam" id="PF13812">
    <property type="entry name" value="PPR_3"/>
    <property type="match status" value="1"/>
</dbReference>
<gene>
    <name evidence="6" type="ORF">ACMD2_05037</name>
</gene>
<feature type="compositionally biased region" description="Pro residues" evidence="4">
    <location>
        <begin position="1"/>
        <end position="14"/>
    </location>
</feature>
<dbReference type="Pfam" id="PF17177">
    <property type="entry name" value="PPR_long"/>
    <property type="match status" value="1"/>
</dbReference>
<feature type="compositionally biased region" description="Basic and acidic residues" evidence="4">
    <location>
        <begin position="67"/>
        <end position="83"/>
    </location>
</feature>
<feature type="repeat" description="PPR" evidence="3">
    <location>
        <begin position="583"/>
        <end position="617"/>
    </location>
</feature>
<feature type="repeat" description="PPR" evidence="3">
    <location>
        <begin position="385"/>
        <end position="419"/>
    </location>
</feature>
<evidence type="ECO:0000256" key="4">
    <source>
        <dbReference type="SAM" id="MobiDB-lite"/>
    </source>
</evidence>
<feature type="region of interest" description="Disordered" evidence="4">
    <location>
        <begin position="1"/>
        <end position="83"/>
    </location>
</feature>
<evidence type="ECO:0000313" key="6">
    <source>
        <dbReference type="EMBL" id="OAY71831.1"/>
    </source>
</evidence>
<feature type="repeat" description="PPR" evidence="3">
    <location>
        <begin position="350"/>
        <end position="384"/>
    </location>
</feature>
<organism evidence="6 7">
    <name type="scientific">Ananas comosus</name>
    <name type="common">Pineapple</name>
    <name type="synonym">Ananas ananas</name>
    <dbReference type="NCBI Taxonomy" id="4615"/>
    <lineage>
        <taxon>Eukaryota</taxon>
        <taxon>Viridiplantae</taxon>
        <taxon>Streptophyta</taxon>
        <taxon>Embryophyta</taxon>
        <taxon>Tracheophyta</taxon>
        <taxon>Spermatophyta</taxon>
        <taxon>Magnoliopsida</taxon>
        <taxon>Liliopsida</taxon>
        <taxon>Poales</taxon>
        <taxon>Bromeliaceae</taxon>
        <taxon>Bromelioideae</taxon>
        <taxon>Ananas</taxon>
    </lineage>
</organism>
<dbReference type="Gene3D" id="1.25.40.10">
    <property type="entry name" value="Tetratricopeptide repeat domain"/>
    <property type="match status" value="3"/>
</dbReference>
<name>A0A199V4K6_ANACO</name>
<dbReference type="EMBL" id="LSRQ01003332">
    <property type="protein sequence ID" value="OAY71831.1"/>
    <property type="molecule type" value="Genomic_DNA"/>
</dbReference>
<dbReference type="InterPro" id="IPR011990">
    <property type="entry name" value="TPR-like_helical_dom_sf"/>
</dbReference>
<evidence type="ECO:0000256" key="2">
    <source>
        <dbReference type="ARBA" id="ARBA00022946"/>
    </source>
</evidence>
<dbReference type="GO" id="GO:0009658">
    <property type="term" value="P:chloroplast organization"/>
    <property type="evidence" value="ECO:0007669"/>
    <property type="project" value="InterPro"/>
</dbReference>
<evidence type="ECO:0000259" key="5">
    <source>
        <dbReference type="Pfam" id="PF17177"/>
    </source>
</evidence>
<dbReference type="Gramene" id="Aco003795.1.mrna1">
    <property type="protein sequence ID" value="Aco003795.1.mrna1"/>
    <property type="gene ID" value="Aco003795.1.path1"/>
</dbReference>
<feature type="repeat" description="PPR" evidence="3">
    <location>
        <begin position="265"/>
        <end position="299"/>
    </location>
</feature>
<feature type="repeat" description="PPR" evidence="3">
    <location>
        <begin position="420"/>
        <end position="454"/>
    </location>
</feature>
<evidence type="ECO:0000256" key="3">
    <source>
        <dbReference type="PROSITE-ProRule" id="PRU00708"/>
    </source>
</evidence>
<dbReference type="PANTHER" id="PTHR46935:SF2">
    <property type="entry name" value="PENTACOTRIPEPTIDE-REPEAT REGION OF PRORP DOMAIN-CONTAINING PROTEIN"/>
    <property type="match status" value="1"/>
</dbReference>
<proteinExistence type="predicted"/>